<dbReference type="PANTHER" id="PTHR38390">
    <property type="entry name" value="OS01G0103900 PROTEIN"/>
    <property type="match status" value="1"/>
</dbReference>
<name>A0A830CMK6_9LAMI</name>
<keyword evidence="1" id="KW-0132">Cell division</keyword>
<gene>
    <name evidence="1" type="ORF">PHJA_001889500</name>
</gene>
<protein>
    <submittedName>
        <fullName evidence="1">Cell division cycle protein 48 homolog</fullName>
    </submittedName>
</protein>
<accession>A0A830CMK6</accession>
<dbReference type="Proteomes" id="UP000653305">
    <property type="component" value="Unassembled WGS sequence"/>
</dbReference>
<proteinExistence type="predicted"/>
<evidence type="ECO:0000313" key="1">
    <source>
        <dbReference type="EMBL" id="GFP97454.1"/>
    </source>
</evidence>
<dbReference type="AlphaFoldDB" id="A0A830CMK6"/>
<dbReference type="OrthoDB" id="1906673at2759"/>
<organism evidence="1 2">
    <name type="scientific">Phtheirospermum japonicum</name>
    <dbReference type="NCBI Taxonomy" id="374723"/>
    <lineage>
        <taxon>Eukaryota</taxon>
        <taxon>Viridiplantae</taxon>
        <taxon>Streptophyta</taxon>
        <taxon>Embryophyta</taxon>
        <taxon>Tracheophyta</taxon>
        <taxon>Spermatophyta</taxon>
        <taxon>Magnoliopsida</taxon>
        <taxon>eudicotyledons</taxon>
        <taxon>Gunneridae</taxon>
        <taxon>Pentapetalae</taxon>
        <taxon>asterids</taxon>
        <taxon>lamiids</taxon>
        <taxon>Lamiales</taxon>
        <taxon>Orobanchaceae</taxon>
        <taxon>Orobanchaceae incertae sedis</taxon>
        <taxon>Phtheirospermum</taxon>
    </lineage>
</organism>
<reference evidence="1" key="1">
    <citation type="submission" date="2020-07" db="EMBL/GenBank/DDBJ databases">
        <title>Ethylene signaling mediates host invasion by parasitic plants.</title>
        <authorList>
            <person name="Yoshida S."/>
        </authorList>
    </citation>
    <scope>NUCLEOTIDE SEQUENCE</scope>
    <source>
        <strain evidence="1">Okayama</strain>
    </source>
</reference>
<evidence type="ECO:0000313" key="2">
    <source>
        <dbReference type="Proteomes" id="UP000653305"/>
    </source>
</evidence>
<dbReference type="EMBL" id="BMAC01000490">
    <property type="protein sequence ID" value="GFP97454.1"/>
    <property type="molecule type" value="Genomic_DNA"/>
</dbReference>
<keyword evidence="1" id="KW-0131">Cell cycle</keyword>
<dbReference type="PANTHER" id="PTHR38390:SF2">
    <property type="entry name" value="OS01G0103900 PROTEIN"/>
    <property type="match status" value="1"/>
</dbReference>
<sequence length="144" mass="16279">MVLLCFVLDLRSLSLPILRDLKQLANCYAVSRSKINNRSDGTQSSSKPLLDRIGLCCVSRNRISCSDEMKMEDKIAAKQKLELTNGAHLAVDAVDFAAKLLQDIEREKRRSENPKAMEEDEDEVPEIEAAHFEESMKYANILVH</sequence>
<dbReference type="GO" id="GO:0051301">
    <property type="term" value="P:cell division"/>
    <property type="evidence" value="ECO:0007669"/>
    <property type="project" value="UniProtKB-KW"/>
</dbReference>
<keyword evidence="2" id="KW-1185">Reference proteome</keyword>
<comment type="caution">
    <text evidence="1">The sequence shown here is derived from an EMBL/GenBank/DDBJ whole genome shotgun (WGS) entry which is preliminary data.</text>
</comment>